<dbReference type="EMBL" id="AQGS01000406">
    <property type="protein sequence ID" value="EPS40344.1"/>
    <property type="molecule type" value="Genomic_DNA"/>
</dbReference>
<feature type="signal peptide" evidence="1">
    <location>
        <begin position="1"/>
        <end position="18"/>
    </location>
</feature>
<evidence type="ECO:0008006" key="4">
    <source>
        <dbReference type="Google" id="ProtNLM"/>
    </source>
</evidence>
<accession>S8ABS7</accession>
<evidence type="ECO:0000256" key="1">
    <source>
        <dbReference type="SAM" id="SignalP"/>
    </source>
</evidence>
<organism evidence="2 3">
    <name type="scientific">Dactylellina haptotyla (strain CBS 200.50)</name>
    <name type="common">Nematode-trapping fungus</name>
    <name type="synonym">Monacrosporium haptotylum</name>
    <dbReference type="NCBI Taxonomy" id="1284197"/>
    <lineage>
        <taxon>Eukaryota</taxon>
        <taxon>Fungi</taxon>
        <taxon>Dikarya</taxon>
        <taxon>Ascomycota</taxon>
        <taxon>Pezizomycotina</taxon>
        <taxon>Orbiliomycetes</taxon>
        <taxon>Orbiliales</taxon>
        <taxon>Orbiliaceae</taxon>
        <taxon>Dactylellina</taxon>
    </lineage>
</organism>
<keyword evidence="1" id="KW-0732">Signal</keyword>
<dbReference type="OrthoDB" id="5367872at2759"/>
<dbReference type="Proteomes" id="UP000015100">
    <property type="component" value="Unassembled WGS sequence"/>
</dbReference>
<reference evidence="2 3" key="1">
    <citation type="journal article" date="2013" name="PLoS Genet.">
        <title>Genomic mechanisms accounting for the adaptation to parasitism in nematode-trapping fungi.</title>
        <authorList>
            <person name="Meerupati T."/>
            <person name="Andersson K.M."/>
            <person name="Friman E."/>
            <person name="Kumar D."/>
            <person name="Tunlid A."/>
            <person name="Ahren D."/>
        </authorList>
    </citation>
    <scope>NUCLEOTIDE SEQUENCE [LARGE SCALE GENOMIC DNA]</scope>
    <source>
        <strain evidence="2 3">CBS 200.50</strain>
    </source>
</reference>
<dbReference type="HOGENOM" id="CLU_2305406_0_0_1"/>
<proteinExistence type="predicted"/>
<comment type="caution">
    <text evidence="2">The sequence shown here is derived from an EMBL/GenBank/DDBJ whole genome shotgun (WGS) entry which is preliminary data.</text>
</comment>
<feature type="chain" id="PRO_5004560506" description="Extracellular membrane protein CFEM domain-containing protein" evidence="1">
    <location>
        <begin position="19"/>
        <end position="101"/>
    </location>
</feature>
<name>S8ABS7_DACHA</name>
<evidence type="ECO:0000313" key="3">
    <source>
        <dbReference type="Proteomes" id="UP000015100"/>
    </source>
</evidence>
<gene>
    <name evidence="2" type="ORF">H072_5833</name>
</gene>
<dbReference type="AlphaFoldDB" id="S8ABS7"/>
<reference evidence="3" key="2">
    <citation type="submission" date="2013-04" db="EMBL/GenBank/DDBJ databases">
        <title>Genomic mechanisms accounting for the adaptation to parasitism in nematode-trapping fungi.</title>
        <authorList>
            <person name="Ahren D.G."/>
        </authorList>
    </citation>
    <scope>NUCLEOTIDE SEQUENCE [LARGE SCALE GENOMIC DNA]</scope>
    <source>
        <strain evidence="3">CBS 200.50</strain>
    </source>
</reference>
<dbReference type="OMA" id="EMAMRPC"/>
<evidence type="ECO:0000313" key="2">
    <source>
        <dbReference type="EMBL" id="EPS40344.1"/>
    </source>
</evidence>
<sequence length="101" mass="11064">MKFATFSTLALFATMASAFPHLRRQDSSTNGTVEAPAIGISMGCTVMANACKFYIQTPQCTEEWVADVHKCIPEACSGLREMAMRPCQSPGESEPERPQLF</sequence>
<protein>
    <recommendedName>
        <fullName evidence="4">Extracellular membrane protein CFEM domain-containing protein</fullName>
    </recommendedName>
</protein>
<keyword evidence="3" id="KW-1185">Reference proteome</keyword>